<name>A0ABW1A7A4_9ACTN</name>
<keyword evidence="1 4" id="KW-0378">Hydrolase</keyword>
<comment type="caution">
    <text evidence="4">The sequence shown here is derived from an EMBL/GenBank/DDBJ whole genome shotgun (WGS) entry which is preliminary data.</text>
</comment>
<organism evidence="4 5">
    <name type="scientific">Actinomadura rugatobispora</name>
    <dbReference type="NCBI Taxonomy" id="1994"/>
    <lineage>
        <taxon>Bacteria</taxon>
        <taxon>Bacillati</taxon>
        <taxon>Actinomycetota</taxon>
        <taxon>Actinomycetes</taxon>
        <taxon>Streptosporangiales</taxon>
        <taxon>Thermomonosporaceae</taxon>
        <taxon>Actinomadura</taxon>
    </lineage>
</organism>
<dbReference type="PANTHER" id="PTHR48081">
    <property type="entry name" value="AB HYDROLASE SUPERFAMILY PROTEIN C4A8.06C"/>
    <property type="match status" value="1"/>
</dbReference>
<dbReference type="PANTHER" id="PTHR48081:SF8">
    <property type="entry name" value="ALPHA_BETA HYDROLASE FOLD-3 DOMAIN-CONTAINING PROTEIN-RELATED"/>
    <property type="match status" value="1"/>
</dbReference>
<dbReference type="EMBL" id="JBHSON010000069">
    <property type="protein sequence ID" value="MFC5751420.1"/>
    <property type="molecule type" value="Genomic_DNA"/>
</dbReference>
<dbReference type="Proteomes" id="UP001596074">
    <property type="component" value="Unassembled WGS sequence"/>
</dbReference>
<keyword evidence="5" id="KW-1185">Reference proteome</keyword>
<proteinExistence type="predicted"/>
<dbReference type="RefSeq" id="WP_378287332.1">
    <property type="nucleotide sequence ID" value="NZ_JBHSON010000069.1"/>
</dbReference>
<evidence type="ECO:0000256" key="2">
    <source>
        <dbReference type="SAM" id="MobiDB-lite"/>
    </source>
</evidence>
<dbReference type="InterPro" id="IPR013094">
    <property type="entry name" value="AB_hydrolase_3"/>
</dbReference>
<dbReference type="InterPro" id="IPR050300">
    <property type="entry name" value="GDXG_lipolytic_enzyme"/>
</dbReference>
<dbReference type="GO" id="GO:0016787">
    <property type="term" value="F:hydrolase activity"/>
    <property type="evidence" value="ECO:0007669"/>
    <property type="project" value="UniProtKB-KW"/>
</dbReference>
<evidence type="ECO:0000259" key="3">
    <source>
        <dbReference type="Pfam" id="PF07859"/>
    </source>
</evidence>
<evidence type="ECO:0000313" key="4">
    <source>
        <dbReference type="EMBL" id="MFC5751420.1"/>
    </source>
</evidence>
<feature type="domain" description="Alpha/beta hydrolase fold-3" evidence="3">
    <location>
        <begin position="73"/>
        <end position="270"/>
    </location>
</feature>
<accession>A0ABW1A7A4</accession>
<evidence type="ECO:0000256" key="1">
    <source>
        <dbReference type="ARBA" id="ARBA00022801"/>
    </source>
</evidence>
<sequence>MSTESTTGTPGAWALPGERRSTMPTPDDLAARRAGAGAAPRPAPPPGVEVTGVRYGDVPCVVCEPPRPRGVLTYFHGGGYRLGSAAQFTPFAARLAAATGSRVVVVDYRLAPEHPFPAALHDAAGVYERVLAESGRPPVAIGDSAGGGLAAALAVACAGAKVPVPRALVLMSAWLDLRCVAGTYTSRATTDRLFSHDAARQAAGQYLQGHDAGDPLASPLLADAASFPPTLLFASTGEVLLDDTVAMASNLARAGVPTAVRFERDVPHAWPSVFPDRPEAAAALDVIAEFVRRLDAP</sequence>
<dbReference type="Pfam" id="PF07859">
    <property type="entry name" value="Abhydrolase_3"/>
    <property type="match status" value="1"/>
</dbReference>
<gene>
    <name evidence="4" type="ORF">ACFPZN_37875</name>
</gene>
<evidence type="ECO:0000313" key="5">
    <source>
        <dbReference type="Proteomes" id="UP001596074"/>
    </source>
</evidence>
<dbReference type="Gene3D" id="3.40.50.1820">
    <property type="entry name" value="alpha/beta hydrolase"/>
    <property type="match status" value="1"/>
</dbReference>
<feature type="region of interest" description="Disordered" evidence="2">
    <location>
        <begin position="1"/>
        <end position="50"/>
    </location>
</feature>
<dbReference type="SUPFAM" id="SSF53474">
    <property type="entry name" value="alpha/beta-Hydrolases"/>
    <property type="match status" value="1"/>
</dbReference>
<protein>
    <submittedName>
        <fullName evidence="4">Alpha/beta hydrolase fold domain-containing protein</fullName>
    </submittedName>
</protein>
<dbReference type="InterPro" id="IPR029058">
    <property type="entry name" value="AB_hydrolase_fold"/>
</dbReference>
<reference evidence="5" key="1">
    <citation type="journal article" date="2019" name="Int. J. Syst. Evol. Microbiol.">
        <title>The Global Catalogue of Microorganisms (GCM) 10K type strain sequencing project: providing services to taxonomists for standard genome sequencing and annotation.</title>
        <authorList>
            <consortium name="The Broad Institute Genomics Platform"/>
            <consortium name="The Broad Institute Genome Sequencing Center for Infectious Disease"/>
            <person name="Wu L."/>
            <person name="Ma J."/>
        </authorList>
    </citation>
    <scope>NUCLEOTIDE SEQUENCE [LARGE SCALE GENOMIC DNA]</scope>
    <source>
        <strain evidence="5">KCTC 42087</strain>
    </source>
</reference>